<evidence type="ECO:0000313" key="2">
    <source>
        <dbReference type="Proteomes" id="UP000178583"/>
    </source>
</evidence>
<protein>
    <submittedName>
        <fullName evidence="1">Uncharacterized protein</fullName>
    </submittedName>
</protein>
<proteinExistence type="predicted"/>
<reference evidence="1 2" key="1">
    <citation type="journal article" date="2016" name="Nat. Commun.">
        <title>Thousands of microbial genomes shed light on interconnected biogeochemical processes in an aquifer system.</title>
        <authorList>
            <person name="Anantharaman K."/>
            <person name="Brown C.T."/>
            <person name="Hug L.A."/>
            <person name="Sharon I."/>
            <person name="Castelle C.J."/>
            <person name="Probst A.J."/>
            <person name="Thomas B.C."/>
            <person name="Singh A."/>
            <person name="Wilkins M.J."/>
            <person name="Karaoz U."/>
            <person name="Brodie E.L."/>
            <person name="Williams K.H."/>
            <person name="Hubbard S.S."/>
            <person name="Banfield J.F."/>
        </authorList>
    </citation>
    <scope>NUCLEOTIDE SEQUENCE [LARGE SCALE GENOMIC DNA]</scope>
</reference>
<comment type="caution">
    <text evidence="1">The sequence shown here is derived from an EMBL/GenBank/DDBJ whole genome shotgun (WGS) entry which is preliminary data.</text>
</comment>
<gene>
    <name evidence="1" type="ORF">A2215_00210</name>
</gene>
<sequence length="69" mass="7672">MLKPRKTHSILNGDEIISPSRSKSPSVVLVAGKNAHQARIYDVGHQLEQRELDFYKLINRGMTVSIVGA</sequence>
<name>A0A1F5E9L7_9BACT</name>
<accession>A0A1F5E9L7</accession>
<dbReference type="EMBL" id="MEZY01000025">
    <property type="protein sequence ID" value="OGD64065.1"/>
    <property type="molecule type" value="Genomic_DNA"/>
</dbReference>
<evidence type="ECO:0000313" key="1">
    <source>
        <dbReference type="EMBL" id="OGD64065.1"/>
    </source>
</evidence>
<dbReference type="AlphaFoldDB" id="A0A1F5E9L7"/>
<organism evidence="1 2">
    <name type="scientific">Candidatus Berkelbacteria bacterium RIFOXYA2_FULL_43_10</name>
    <dbReference type="NCBI Taxonomy" id="1797472"/>
    <lineage>
        <taxon>Bacteria</taxon>
        <taxon>Candidatus Berkelbacteria</taxon>
    </lineage>
</organism>
<dbReference type="Proteomes" id="UP000178583">
    <property type="component" value="Unassembled WGS sequence"/>
</dbReference>